<sequence>MAVFGIILSTLISIYLLVLLARVIIDLVTIAARDWRPSGALLVIVNIVYALTDPILNLVRKIIPPLRLGGIAIDIGFIVVFIVLQILNGIILRIFVS</sequence>
<dbReference type="EMBL" id="JAWNFY010000002">
    <property type="protein sequence ID" value="MDY5145577.1"/>
    <property type="molecule type" value="Genomic_DNA"/>
</dbReference>
<dbReference type="GeneID" id="92813981"/>
<evidence type="ECO:0000313" key="3">
    <source>
        <dbReference type="EMBL" id="MDY5145577.1"/>
    </source>
</evidence>
<keyword evidence="1" id="KW-0812">Transmembrane</keyword>
<dbReference type="GO" id="GO:0016020">
    <property type="term" value="C:membrane"/>
    <property type="evidence" value="ECO:0007669"/>
    <property type="project" value="InterPro"/>
</dbReference>
<gene>
    <name evidence="2" type="ORF">R6G74_00230</name>
    <name evidence="3" type="ORF">R6P33_00890</name>
</gene>
<dbReference type="EMBL" id="JAWNFV010000001">
    <property type="protein sequence ID" value="MDY5139745.1"/>
    <property type="molecule type" value="Genomic_DNA"/>
</dbReference>
<evidence type="ECO:0000313" key="5">
    <source>
        <dbReference type="Proteomes" id="UP001288320"/>
    </source>
</evidence>
<dbReference type="RefSeq" id="WP_087070937.1">
    <property type="nucleotide sequence ID" value="NZ_CAUPFC010000001.1"/>
</dbReference>
<dbReference type="Pfam" id="PF02325">
    <property type="entry name" value="CCB3_YggT"/>
    <property type="match status" value="1"/>
</dbReference>
<proteinExistence type="predicted"/>
<keyword evidence="1" id="KW-0472">Membrane</keyword>
<feature type="transmembrane region" description="Helical" evidence="1">
    <location>
        <begin position="71"/>
        <end position="96"/>
    </location>
</feature>
<protein>
    <submittedName>
        <fullName evidence="2">YggT family protein</fullName>
    </submittedName>
</protein>
<feature type="transmembrane region" description="Helical" evidence="1">
    <location>
        <begin position="6"/>
        <end position="28"/>
    </location>
</feature>
<feature type="transmembrane region" description="Helical" evidence="1">
    <location>
        <begin position="40"/>
        <end position="59"/>
    </location>
</feature>
<comment type="caution">
    <text evidence="2">The sequence shown here is derived from an EMBL/GenBank/DDBJ whole genome shotgun (WGS) entry which is preliminary data.</text>
</comment>
<evidence type="ECO:0000313" key="2">
    <source>
        <dbReference type="EMBL" id="MDY5139745.1"/>
    </source>
</evidence>
<reference evidence="2 4" key="1">
    <citation type="submission" date="2023-10" db="EMBL/GenBank/DDBJ databases">
        <title>Whole Genome based description of the genera Actinobaculum and Actinotignum reveals a complex phylogenetic relationship within the species included in the genus Actinotignum.</title>
        <authorList>
            <person name="Jensen C.S."/>
            <person name="Dargis R."/>
            <person name="Kemp M."/>
            <person name="Christensen J.J."/>
        </authorList>
    </citation>
    <scope>NUCLEOTIDE SEQUENCE</scope>
    <source>
        <strain evidence="3 4">SLA_B089</strain>
        <strain evidence="2">SLA_B245</strain>
    </source>
</reference>
<dbReference type="AlphaFoldDB" id="A0AAW9HHH0"/>
<dbReference type="Proteomes" id="UP001284901">
    <property type="component" value="Unassembled WGS sequence"/>
</dbReference>
<evidence type="ECO:0000256" key="1">
    <source>
        <dbReference type="SAM" id="Phobius"/>
    </source>
</evidence>
<name>A0AAW9HHH0_9ACTO</name>
<evidence type="ECO:0000313" key="4">
    <source>
        <dbReference type="Proteomes" id="UP001284901"/>
    </source>
</evidence>
<dbReference type="InterPro" id="IPR003425">
    <property type="entry name" value="CCB3/YggT"/>
</dbReference>
<organism evidence="2 5">
    <name type="scientific">Actinotignum timonense</name>
    <dbReference type="NCBI Taxonomy" id="1870995"/>
    <lineage>
        <taxon>Bacteria</taxon>
        <taxon>Bacillati</taxon>
        <taxon>Actinomycetota</taxon>
        <taxon>Actinomycetes</taxon>
        <taxon>Actinomycetales</taxon>
        <taxon>Actinomycetaceae</taxon>
        <taxon>Actinotignum</taxon>
    </lineage>
</organism>
<accession>A0AAW9HHH0</accession>
<dbReference type="Proteomes" id="UP001288320">
    <property type="component" value="Unassembled WGS sequence"/>
</dbReference>
<keyword evidence="4" id="KW-1185">Reference proteome</keyword>
<keyword evidence="1" id="KW-1133">Transmembrane helix</keyword>